<accession>A0AA88QV71</accession>
<evidence type="ECO:0000259" key="3">
    <source>
        <dbReference type="SMART" id="SM01054"/>
    </source>
</evidence>
<feature type="region of interest" description="Disordered" evidence="1">
    <location>
        <begin position="54"/>
        <end position="83"/>
    </location>
</feature>
<feature type="compositionally biased region" description="Polar residues" evidence="1">
    <location>
        <begin position="621"/>
        <end position="632"/>
    </location>
</feature>
<dbReference type="GO" id="GO:0005516">
    <property type="term" value="F:calmodulin binding"/>
    <property type="evidence" value="ECO:0007669"/>
    <property type="project" value="InterPro"/>
</dbReference>
<protein>
    <recommendedName>
        <fullName evidence="3">Calmodulin-binding domain-containing protein</fullName>
    </recommendedName>
</protein>
<dbReference type="InterPro" id="IPR044681">
    <property type="entry name" value="PICBP-like"/>
</dbReference>
<comment type="caution">
    <text evidence="4">The sequence shown here is derived from an EMBL/GenBank/DDBJ whole genome shotgun (WGS) entry which is preliminary data.</text>
</comment>
<feature type="compositionally biased region" description="Basic and acidic residues" evidence="1">
    <location>
        <begin position="350"/>
        <end position="365"/>
    </location>
</feature>
<feature type="region of interest" description="Disordered" evidence="1">
    <location>
        <begin position="1024"/>
        <end position="1077"/>
    </location>
</feature>
<dbReference type="PANTHER" id="PTHR33923">
    <property type="entry name" value="CALMODULIN-BINDING PROTEIN-RELATED"/>
    <property type="match status" value="1"/>
</dbReference>
<feature type="compositionally biased region" description="Polar residues" evidence="1">
    <location>
        <begin position="458"/>
        <end position="467"/>
    </location>
</feature>
<feature type="signal peptide" evidence="2">
    <location>
        <begin position="1"/>
        <end position="21"/>
    </location>
</feature>
<feature type="region of interest" description="Disordered" evidence="1">
    <location>
        <begin position="818"/>
        <end position="901"/>
    </location>
</feature>
<feature type="compositionally biased region" description="Polar residues" evidence="1">
    <location>
        <begin position="827"/>
        <end position="843"/>
    </location>
</feature>
<feature type="domain" description="Calmodulin-binding" evidence="3">
    <location>
        <begin position="659"/>
        <end position="773"/>
    </location>
</feature>
<feature type="compositionally biased region" description="Polar residues" evidence="1">
    <location>
        <begin position="222"/>
        <end position="235"/>
    </location>
</feature>
<feature type="compositionally biased region" description="Low complexity" evidence="1">
    <location>
        <begin position="163"/>
        <end position="184"/>
    </location>
</feature>
<feature type="compositionally biased region" description="Basic and acidic residues" evidence="1">
    <location>
        <begin position="374"/>
        <end position="387"/>
    </location>
</feature>
<gene>
    <name evidence="4" type="ORF">RJ640_027634</name>
</gene>
<proteinExistence type="predicted"/>
<sequence length="1194" mass="132165">MLSYILLLLISLIDTAPECLSNPSASNHGFIPMEPYTLPNTIIHPNVLSCQGGSDSQDTLLSSSTASPMSSLNENIGITGGNQRKKLLQKSKSKTLASLGSFRPSRRHVKSRFDRTSIVLPNDIVTRQHQPFVEESDKSSHVSKANTSSGGRKAHFQASPRNSESSLEYSEHSSTGSSYSQSNSAFRISQKPLQTSSRTSSLGNGGMLKTKTSFKAKRPSLKESSGISQDQSIDRSTCASTLKDLKFPEEVEVHPGERESARISVMKVCPYHHCSLNGHCHGPALPSKPFMYIRRRSLRTQKSMRPRNLSTVAAKRPVEKNKNFQLGKAEFHVDNVEDAHASIDTSPLGNDKDIDFLEGRDEKPKGGSYSGASKVDEDAVLARKPNDKVSTCIKKGPRMNLELRGDEKPNTTTRSTAKYFGGAGEDSSGTSPASKSQPFDKLGVPSEEKNGHFEQEIGSVNASTSVEGSGPRGPSPVADPKANATGQEAYKPRFKKANHISMWHMIHQHMVSGLATEDGSQALQEVDKEKQVEVANMMHPTKASGSNVDVSDSDIIPDKHDAASQEIELRKMFAIKLVREAIEKILLPEVQDPASDTQSTTSEVISDQVLLEKNDGEGAQETISTPAESTEYNPREGDINKAADDASLDAKLVSQITTSNSGPEEEKATKVANKSNKQAPKSWSYLKKFILLRRFIKELEKVKKFNPRKPQYVHLETEPEAEKVRLRHQMIGEKKNSEEWMLDYALRQVVSELAPSQKRKVALLVKAFETVAPADEDQYIQVKVSKLRGSNQEFRSKSEVNISISEANDTYEKTEINGASNLHHGDNQYTNAHEQSDVSTVCTPTAKDSPLHDEQKSDDIKSCETVPVDEKAQEDQENMISNLDSQSSLGGSALSGKREEFDCDKLKQATTDNEDNRESKPEDAVLREIPPLIALKPDCTLNEPQKSQLDKQNHIRMWHMIYHHVLSGIAAKVGNQLLLDGEDEGQVDDASKENLDASHQKIEFSRSDAVKLVQEEVNEILLPEIQEDSSDAQSTASDIAPDPELLEKCDGDSGTRGVEAADSLEEEKGTAAETVTSSKEERVATSVVRNKYVQQKSKNWNKLKKLILLKRSIKALETVRKLNSRQPEQLPLARDPEAEKVDLRRQMVDERKKAEQWMLDYAVQHIVTKLTPARKRRVAMLVEAFEAVVPLPEF</sequence>
<evidence type="ECO:0000313" key="4">
    <source>
        <dbReference type="EMBL" id="KAK2975507.1"/>
    </source>
</evidence>
<keyword evidence="5" id="KW-1185">Reference proteome</keyword>
<feature type="compositionally biased region" description="Basic and acidic residues" evidence="1">
    <location>
        <begin position="446"/>
        <end position="455"/>
    </location>
</feature>
<evidence type="ECO:0000256" key="2">
    <source>
        <dbReference type="SAM" id="SignalP"/>
    </source>
</evidence>
<feature type="region of interest" description="Disordered" evidence="1">
    <location>
        <begin position="592"/>
        <end position="640"/>
    </location>
</feature>
<feature type="domain" description="Calmodulin-binding" evidence="3">
    <location>
        <begin position="1076"/>
        <end position="1190"/>
    </location>
</feature>
<dbReference type="SMART" id="SM01054">
    <property type="entry name" value="CaM_binding"/>
    <property type="match status" value="2"/>
</dbReference>
<feature type="compositionally biased region" description="Low complexity" evidence="1">
    <location>
        <begin position="54"/>
        <end position="72"/>
    </location>
</feature>
<dbReference type="PANTHER" id="PTHR33923:SF3">
    <property type="entry name" value="CALMODULIN BINDING PROTEIN PICBP"/>
    <property type="match status" value="1"/>
</dbReference>
<dbReference type="Proteomes" id="UP001187471">
    <property type="component" value="Unassembled WGS sequence"/>
</dbReference>
<dbReference type="AlphaFoldDB" id="A0AA88QV71"/>
<feature type="region of interest" description="Disordered" evidence="1">
    <location>
        <begin position="657"/>
        <end position="676"/>
    </location>
</feature>
<feature type="compositionally biased region" description="Low complexity" evidence="1">
    <location>
        <begin position="883"/>
        <end position="895"/>
    </location>
</feature>
<feature type="compositionally biased region" description="Basic and acidic residues" evidence="1">
    <location>
        <begin position="849"/>
        <end position="874"/>
    </location>
</feature>
<feature type="compositionally biased region" description="Polar residues" evidence="1">
    <location>
        <begin position="185"/>
        <end position="202"/>
    </location>
</feature>
<keyword evidence="2" id="KW-0732">Signal</keyword>
<feature type="compositionally biased region" description="Polar residues" evidence="1">
    <location>
        <begin position="594"/>
        <end position="605"/>
    </location>
</feature>
<feature type="region of interest" description="Disordered" evidence="1">
    <location>
        <begin position="129"/>
        <end position="235"/>
    </location>
</feature>
<evidence type="ECO:0000313" key="5">
    <source>
        <dbReference type="Proteomes" id="UP001187471"/>
    </source>
</evidence>
<dbReference type="Pfam" id="PF07839">
    <property type="entry name" value="CaM_binding"/>
    <property type="match status" value="2"/>
</dbReference>
<name>A0AA88QV71_9ASTE</name>
<feature type="chain" id="PRO_5041634474" description="Calmodulin-binding domain-containing protein" evidence="2">
    <location>
        <begin position="22"/>
        <end position="1194"/>
    </location>
</feature>
<dbReference type="EMBL" id="JAVXUO010002184">
    <property type="protein sequence ID" value="KAK2975507.1"/>
    <property type="molecule type" value="Genomic_DNA"/>
</dbReference>
<feature type="compositionally biased region" description="Polar residues" evidence="1">
    <location>
        <begin position="427"/>
        <end position="437"/>
    </location>
</feature>
<reference evidence="4" key="1">
    <citation type="submission" date="2022-12" db="EMBL/GenBank/DDBJ databases">
        <title>Draft genome assemblies for two species of Escallonia (Escalloniales).</title>
        <authorList>
            <person name="Chanderbali A."/>
            <person name="Dervinis C."/>
            <person name="Anghel I."/>
            <person name="Soltis D."/>
            <person name="Soltis P."/>
            <person name="Zapata F."/>
        </authorList>
    </citation>
    <scope>NUCLEOTIDE SEQUENCE</scope>
    <source>
        <strain evidence="4">UCBG92.1500</strain>
        <tissue evidence="4">Leaf</tissue>
    </source>
</reference>
<evidence type="ECO:0000256" key="1">
    <source>
        <dbReference type="SAM" id="MobiDB-lite"/>
    </source>
</evidence>
<feature type="region of interest" description="Disordered" evidence="1">
    <location>
        <begin position="342"/>
        <end position="487"/>
    </location>
</feature>
<dbReference type="InterPro" id="IPR012417">
    <property type="entry name" value="CaM-bd_dom_pln"/>
</dbReference>
<organism evidence="4 5">
    <name type="scientific">Escallonia rubra</name>
    <dbReference type="NCBI Taxonomy" id="112253"/>
    <lineage>
        <taxon>Eukaryota</taxon>
        <taxon>Viridiplantae</taxon>
        <taxon>Streptophyta</taxon>
        <taxon>Embryophyta</taxon>
        <taxon>Tracheophyta</taxon>
        <taxon>Spermatophyta</taxon>
        <taxon>Magnoliopsida</taxon>
        <taxon>eudicotyledons</taxon>
        <taxon>Gunneridae</taxon>
        <taxon>Pentapetalae</taxon>
        <taxon>asterids</taxon>
        <taxon>campanulids</taxon>
        <taxon>Escalloniales</taxon>
        <taxon>Escalloniaceae</taxon>
        <taxon>Escallonia</taxon>
    </lineage>
</organism>